<keyword evidence="2" id="KW-1185">Reference proteome</keyword>
<evidence type="ECO:0000313" key="2">
    <source>
        <dbReference type="Proteomes" id="UP000249619"/>
    </source>
</evidence>
<dbReference type="STRING" id="183478.A0A364MRW4"/>
<evidence type="ECO:0000313" key="1">
    <source>
        <dbReference type="EMBL" id="RAR00389.1"/>
    </source>
</evidence>
<proteinExistence type="predicted"/>
<protein>
    <submittedName>
        <fullName evidence="1">Uncharacterized protein</fullName>
    </submittedName>
</protein>
<dbReference type="OrthoDB" id="3694900at2759"/>
<accession>A0A364MRW4</accession>
<organism evidence="1 2">
    <name type="scientific">Stemphylium lycopersici</name>
    <name type="common">Tomato gray leaf spot disease fungus</name>
    <name type="synonym">Thyrospora lycopersici</name>
    <dbReference type="NCBI Taxonomy" id="183478"/>
    <lineage>
        <taxon>Eukaryota</taxon>
        <taxon>Fungi</taxon>
        <taxon>Dikarya</taxon>
        <taxon>Ascomycota</taxon>
        <taxon>Pezizomycotina</taxon>
        <taxon>Dothideomycetes</taxon>
        <taxon>Pleosporomycetidae</taxon>
        <taxon>Pleosporales</taxon>
        <taxon>Pleosporineae</taxon>
        <taxon>Pleosporaceae</taxon>
        <taxon>Stemphylium</taxon>
    </lineage>
</organism>
<reference evidence="2" key="1">
    <citation type="submission" date="2018-05" db="EMBL/GenBank/DDBJ databases">
        <title>Draft genome sequence of Stemphylium lycopersici strain CIDEFI 213.</title>
        <authorList>
            <person name="Medina R."/>
            <person name="Franco M.E.E."/>
            <person name="Lucentini C.G."/>
            <person name="Saparrat M.C.N."/>
            <person name="Balatti P.A."/>
        </authorList>
    </citation>
    <scope>NUCLEOTIDE SEQUENCE [LARGE SCALE GENOMIC DNA]</scope>
    <source>
        <strain evidence="2">CIDEFI 213</strain>
    </source>
</reference>
<name>A0A364MRW4_STELY</name>
<dbReference type="EMBL" id="QGDH01000381">
    <property type="protein sequence ID" value="RAR00389.1"/>
    <property type="molecule type" value="Genomic_DNA"/>
</dbReference>
<dbReference type="AlphaFoldDB" id="A0A364MRW4"/>
<dbReference type="Proteomes" id="UP000249619">
    <property type="component" value="Unassembled WGS sequence"/>
</dbReference>
<gene>
    <name evidence="1" type="ORF">DDE83_009111</name>
</gene>
<comment type="caution">
    <text evidence="1">The sequence shown here is derived from an EMBL/GenBank/DDBJ whole genome shotgun (WGS) entry which is preliminary data.</text>
</comment>
<sequence>MPAIDTRWSHRVGSPALTVPPFDTVEAQTTLEWKDMEFRSEVVSVLEHAQVRVLGYDLVRRVRPGQEVSQTPLTLLVISDASIKTQYSAWEVAVRHLRSLLDKIKREDIIVEIADIKTAHGVVSAPLIGCTPELINAWHEFQPALLKEIDGQEWLAVDIVHREISE</sequence>